<dbReference type="Proteomes" id="UP000000311">
    <property type="component" value="Unassembled WGS sequence"/>
</dbReference>
<name>E2AK38_CAMFO</name>
<organism evidence="2">
    <name type="scientific">Camponotus floridanus</name>
    <name type="common">Florida carpenter ant</name>
    <dbReference type="NCBI Taxonomy" id="104421"/>
    <lineage>
        <taxon>Eukaryota</taxon>
        <taxon>Metazoa</taxon>
        <taxon>Ecdysozoa</taxon>
        <taxon>Arthropoda</taxon>
        <taxon>Hexapoda</taxon>
        <taxon>Insecta</taxon>
        <taxon>Pterygota</taxon>
        <taxon>Neoptera</taxon>
        <taxon>Endopterygota</taxon>
        <taxon>Hymenoptera</taxon>
        <taxon>Apocrita</taxon>
        <taxon>Aculeata</taxon>
        <taxon>Formicoidea</taxon>
        <taxon>Formicidae</taxon>
        <taxon>Formicinae</taxon>
        <taxon>Camponotus</taxon>
    </lineage>
</organism>
<dbReference type="EMBL" id="GL440138">
    <property type="protein sequence ID" value="EFN66211.1"/>
    <property type="molecule type" value="Genomic_DNA"/>
</dbReference>
<protein>
    <submittedName>
        <fullName evidence="1">Uncharacterized protein</fullName>
    </submittedName>
</protein>
<accession>E2AK38</accession>
<gene>
    <name evidence="1" type="ORF">EAG_13902</name>
</gene>
<dbReference type="AlphaFoldDB" id="E2AK38"/>
<evidence type="ECO:0000313" key="1">
    <source>
        <dbReference type="EMBL" id="EFN66211.1"/>
    </source>
</evidence>
<dbReference type="InParanoid" id="E2AK38"/>
<keyword evidence="2" id="KW-1185">Reference proteome</keyword>
<evidence type="ECO:0000313" key="2">
    <source>
        <dbReference type="Proteomes" id="UP000000311"/>
    </source>
</evidence>
<proteinExistence type="predicted"/>
<sequence length="373" mass="42332">MNRNETRQQLQRTALNTLRSAKFHRIHPRLTSARISREKSRKRDVSSFLEKGSIVDLISPIFQTALMESEKHICSMFIVAIQAWLIDRRKFISIDTLSIAVVRTKEKSRKLQLKLSANAHTKGRQLSGFNHDDPTFATRSRLREFVPRYFVGTPGTVFATDEPEENYVTINIPMEVNRRRLLVGLQANRSPLRFEDDPFTAGPLTMCGEAAPTTDYTVWVGEGDRIGGETTLLGLDTDFSLVRDTSLCARLNRVVDGQDVLARSGMNRGILIHFTHLVAFICVSLKKTIGWRSVKGGLDRARLLVTLLNESKVAQSTFPIATCGIARCYRVYHTKYHSLDYLQMECFARMMQTSVMHSLNNYSNVESVNTHQC</sequence>
<reference evidence="1 2" key="1">
    <citation type="journal article" date="2010" name="Science">
        <title>Genomic comparison of the ants Camponotus floridanus and Harpegnathos saltator.</title>
        <authorList>
            <person name="Bonasio R."/>
            <person name="Zhang G."/>
            <person name="Ye C."/>
            <person name="Mutti N.S."/>
            <person name="Fang X."/>
            <person name="Qin N."/>
            <person name="Donahue G."/>
            <person name="Yang P."/>
            <person name="Li Q."/>
            <person name="Li C."/>
            <person name="Zhang P."/>
            <person name="Huang Z."/>
            <person name="Berger S.L."/>
            <person name="Reinberg D."/>
            <person name="Wang J."/>
            <person name="Liebig J."/>
        </authorList>
    </citation>
    <scope>NUCLEOTIDE SEQUENCE [LARGE SCALE GENOMIC DNA]</scope>
    <source>
        <strain evidence="2">C129</strain>
    </source>
</reference>